<protein>
    <submittedName>
        <fullName evidence="1">Uncharacterized protein</fullName>
    </submittedName>
</protein>
<comment type="caution">
    <text evidence="1">The sequence shown here is derived from an EMBL/GenBank/DDBJ whole genome shotgun (WGS) entry which is preliminary data.</text>
</comment>
<accession>A0A0P8X750</accession>
<evidence type="ECO:0000313" key="2">
    <source>
        <dbReference type="Proteomes" id="UP000050349"/>
    </source>
</evidence>
<proteinExistence type="predicted"/>
<evidence type="ECO:0000313" key="1">
    <source>
        <dbReference type="EMBL" id="KPU61935.1"/>
    </source>
</evidence>
<gene>
    <name evidence="1" type="ORF">AN403_6010</name>
</gene>
<dbReference type="PATRIC" id="fig|294.162.peg.285"/>
<dbReference type="AlphaFoldDB" id="A0A0P8X750"/>
<reference evidence="1 2" key="1">
    <citation type="submission" date="2015-09" db="EMBL/GenBank/DDBJ databases">
        <authorList>
            <person name="Jackson K.R."/>
            <person name="Lunt B.L."/>
            <person name="Fisher J.N.B."/>
            <person name="Gardner A.V."/>
            <person name="Bailey M.E."/>
            <person name="Deus L.M."/>
            <person name="Earl A.S."/>
            <person name="Gibby P.D."/>
            <person name="Hartmann K.A."/>
            <person name="Liu J.E."/>
            <person name="Manci A.M."/>
            <person name="Nielsen D.A."/>
            <person name="Solomon M.B."/>
            <person name="Breakwell D.P."/>
            <person name="Burnett S.H."/>
            <person name="Grose J.H."/>
        </authorList>
    </citation>
    <scope>NUCLEOTIDE SEQUENCE [LARGE SCALE GENOMIC DNA]</scope>
    <source>
        <strain evidence="1 2">S613</strain>
    </source>
</reference>
<dbReference type="Proteomes" id="UP000050349">
    <property type="component" value="Unassembled WGS sequence"/>
</dbReference>
<sequence length="39" mass="4717">MRHYAAKIKVSFTNELLFIRYFHFQVIENPIRTLGAYEV</sequence>
<organism evidence="1 2">
    <name type="scientific">Pseudomonas fluorescens</name>
    <dbReference type="NCBI Taxonomy" id="294"/>
    <lineage>
        <taxon>Bacteria</taxon>
        <taxon>Pseudomonadati</taxon>
        <taxon>Pseudomonadota</taxon>
        <taxon>Gammaproteobacteria</taxon>
        <taxon>Pseudomonadales</taxon>
        <taxon>Pseudomonadaceae</taxon>
        <taxon>Pseudomonas</taxon>
    </lineage>
</organism>
<dbReference type="EMBL" id="LJXB01000042">
    <property type="protein sequence ID" value="KPU61935.1"/>
    <property type="molecule type" value="Genomic_DNA"/>
</dbReference>
<name>A0A0P8X750_PSEFL</name>